<keyword evidence="10" id="KW-0862">Zinc</keyword>
<protein>
    <recommendedName>
        <fullName evidence="6">Probable succinyl-diaminopimelate desuccinylase</fullName>
        <ecNumber evidence="5">3.5.1.18</ecNumber>
    </recommendedName>
</protein>
<comment type="cofactor">
    <cofactor evidence="1">
        <name>Co(2+)</name>
        <dbReference type="ChEBI" id="CHEBI:48828"/>
    </cofactor>
</comment>
<keyword evidence="8" id="KW-0479">Metal-binding</keyword>
<dbReference type="SUPFAM" id="SSF55031">
    <property type="entry name" value="Bacterial exopeptidase dimerisation domain"/>
    <property type="match status" value="1"/>
</dbReference>
<dbReference type="Gene3D" id="3.30.70.360">
    <property type="match status" value="1"/>
</dbReference>
<dbReference type="InterPro" id="IPR002933">
    <property type="entry name" value="Peptidase_M20"/>
</dbReference>
<keyword evidence="9" id="KW-0378">Hydrolase</keyword>
<dbReference type="EMBL" id="CP162551">
    <property type="protein sequence ID" value="XDI38442.1"/>
    <property type="molecule type" value="Genomic_DNA"/>
</dbReference>
<evidence type="ECO:0000256" key="1">
    <source>
        <dbReference type="ARBA" id="ARBA00001941"/>
    </source>
</evidence>
<name>A0AB39BY41_9BACI</name>
<evidence type="ECO:0000256" key="12">
    <source>
        <dbReference type="ARBA" id="ARBA00023154"/>
    </source>
</evidence>
<evidence type="ECO:0000256" key="6">
    <source>
        <dbReference type="ARBA" id="ARBA00016853"/>
    </source>
</evidence>
<gene>
    <name evidence="16" type="ORF">AB3N04_09080</name>
</gene>
<keyword evidence="12" id="KW-0457">Lysine biosynthesis</keyword>
<dbReference type="EC" id="3.5.1.18" evidence="5"/>
<evidence type="ECO:0000256" key="14">
    <source>
        <dbReference type="ARBA" id="ARBA00051301"/>
    </source>
</evidence>
<evidence type="ECO:0000256" key="8">
    <source>
        <dbReference type="ARBA" id="ARBA00022723"/>
    </source>
</evidence>
<organism evidence="16">
    <name type="scientific">Alkalihalophilus sp. As8PL</name>
    <dbReference type="NCBI Taxonomy" id="3237103"/>
    <lineage>
        <taxon>Bacteria</taxon>
        <taxon>Bacillati</taxon>
        <taxon>Bacillota</taxon>
        <taxon>Bacilli</taxon>
        <taxon>Bacillales</taxon>
        <taxon>Bacillaceae</taxon>
        <taxon>Alkalihalophilus</taxon>
    </lineage>
</organism>
<dbReference type="Pfam" id="PF07687">
    <property type="entry name" value="M20_dimer"/>
    <property type="match status" value="1"/>
</dbReference>
<dbReference type="InterPro" id="IPR001261">
    <property type="entry name" value="ArgE/DapE_CS"/>
</dbReference>
<evidence type="ECO:0000256" key="7">
    <source>
        <dbReference type="ARBA" id="ARBA00022605"/>
    </source>
</evidence>
<dbReference type="GO" id="GO:0019877">
    <property type="term" value="P:diaminopimelate biosynthetic process"/>
    <property type="evidence" value="ECO:0007669"/>
    <property type="project" value="UniProtKB-KW"/>
</dbReference>
<dbReference type="InterPro" id="IPR050072">
    <property type="entry name" value="Peptidase_M20A"/>
</dbReference>
<comment type="similarity">
    <text evidence="4">Belongs to the peptidase M20A family.</text>
</comment>
<proteinExistence type="inferred from homology"/>
<dbReference type="InterPro" id="IPR036264">
    <property type="entry name" value="Bact_exopeptidase_dim_dom"/>
</dbReference>
<evidence type="ECO:0000259" key="15">
    <source>
        <dbReference type="Pfam" id="PF07687"/>
    </source>
</evidence>
<dbReference type="InterPro" id="IPR011650">
    <property type="entry name" value="Peptidase_M20_dimer"/>
</dbReference>
<accession>A0AB39BY41</accession>
<evidence type="ECO:0000256" key="9">
    <source>
        <dbReference type="ARBA" id="ARBA00022801"/>
    </source>
</evidence>
<evidence type="ECO:0000256" key="5">
    <source>
        <dbReference type="ARBA" id="ARBA00011921"/>
    </source>
</evidence>
<reference evidence="16" key="1">
    <citation type="submission" date="2024-07" db="EMBL/GenBank/DDBJ databases">
        <title>Identification and characteristics of an arsenic-resistant bacterial isolate, which belongs to a novel species.</title>
        <authorList>
            <person name="Juszczyk A."/>
            <person name="Kowalczyk A."/>
            <person name="Was K."/>
            <person name="Kosowicz W."/>
            <person name="Budzyn A."/>
            <person name="Latowski D."/>
        </authorList>
    </citation>
    <scope>NUCLEOTIDE SEQUENCE</scope>
    <source>
        <strain evidence="16">As8PL</strain>
    </source>
</reference>
<dbReference type="RefSeq" id="WP_368505726.1">
    <property type="nucleotide sequence ID" value="NZ_CP162551.1"/>
</dbReference>
<evidence type="ECO:0000256" key="4">
    <source>
        <dbReference type="ARBA" id="ARBA00006247"/>
    </source>
</evidence>
<dbReference type="InterPro" id="IPR010182">
    <property type="entry name" value="ArgE/DapE"/>
</dbReference>
<feature type="domain" description="Peptidase M20 dimerisation" evidence="15">
    <location>
        <begin position="176"/>
        <end position="282"/>
    </location>
</feature>
<comment type="catalytic activity">
    <reaction evidence="14">
        <text>N-succinyl-(2S,6S)-2,6-diaminopimelate + H2O = (2S,6S)-2,6-diaminopimelate + succinate</text>
        <dbReference type="Rhea" id="RHEA:22608"/>
        <dbReference type="ChEBI" id="CHEBI:15377"/>
        <dbReference type="ChEBI" id="CHEBI:30031"/>
        <dbReference type="ChEBI" id="CHEBI:57609"/>
        <dbReference type="ChEBI" id="CHEBI:58087"/>
        <dbReference type="EC" id="3.5.1.18"/>
    </reaction>
</comment>
<dbReference type="GO" id="GO:0009014">
    <property type="term" value="F:succinyl-diaminopimelate desuccinylase activity"/>
    <property type="evidence" value="ECO:0007669"/>
    <property type="project" value="UniProtKB-EC"/>
</dbReference>
<dbReference type="SUPFAM" id="SSF53187">
    <property type="entry name" value="Zn-dependent exopeptidases"/>
    <property type="match status" value="1"/>
</dbReference>
<dbReference type="AlphaFoldDB" id="A0AB39BY41"/>
<dbReference type="PANTHER" id="PTHR43808">
    <property type="entry name" value="ACETYLORNITHINE DEACETYLASE"/>
    <property type="match status" value="1"/>
</dbReference>
<evidence type="ECO:0000256" key="3">
    <source>
        <dbReference type="ARBA" id="ARBA00005130"/>
    </source>
</evidence>
<sequence length="386" mass="42350">MEDLTEVVTLTRELIQIPSENPIGSEKACATYIESWLKKVDKINIEVQEVEEGRQNIIATYKAKKPIKRPLVYIGHMDTVPVEGDWSYHPFGGQIVDGKLYGRGACDMKSGLACALIALKRLSEKGIELERDLIVIASIDEEGPFMKGAVALEKEKFIPEDALLVAMEPTSLTMSTSHKGTIWYELNIEGKSSHGGRAHLGADAVHAASEIISRLKKKVADLSYNHEVFGKPALSVGTISGGNKTNMVAGSCRVELDFRLVPPMTKEEANTIINQCVKEGCEQVTGTKAVIKHYGWQRPPIETDMASPLVKMMGSTYEKVVGEEIKESGFPAYTDVSMISLRTGNKDIIVFGPGDLDQAHAVDEFVDIQQLDVCTDVLFELARSHG</sequence>
<comment type="cofactor">
    <cofactor evidence="2">
        <name>Zn(2+)</name>
        <dbReference type="ChEBI" id="CHEBI:29105"/>
    </cofactor>
</comment>
<dbReference type="Pfam" id="PF01546">
    <property type="entry name" value="Peptidase_M20"/>
    <property type="match status" value="1"/>
</dbReference>
<dbReference type="GO" id="GO:0009085">
    <property type="term" value="P:lysine biosynthetic process"/>
    <property type="evidence" value="ECO:0007669"/>
    <property type="project" value="UniProtKB-KW"/>
</dbReference>
<dbReference type="Gene3D" id="3.40.630.10">
    <property type="entry name" value="Zn peptidases"/>
    <property type="match status" value="2"/>
</dbReference>
<dbReference type="CDD" id="cd08659">
    <property type="entry name" value="M20_ArgE_DapE-like"/>
    <property type="match status" value="1"/>
</dbReference>
<dbReference type="GO" id="GO:0046872">
    <property type="term" value="F:metal ion binding"/>
    <property type="evidence" value="ECO:0007669"/>
    <property type="project" value="UniProtKB-KW"/>
</dbReference>
<evidence type="ECO:0000256" key="11">
    <source>
        <dbReference type="ARBA" id="ARBA00022915"/>
    </source>
</evidence>
<keyword evidence="11" id="KW-0220">Diaminopimelate biosynthesis</keyword>
<dbReference type="NCBIfam" id="TIGR01910">
    <property type="entry name" value="DapE-ArgE"/>
    <property type="match status" value="1"/>
</dbReference>
<evidence type="ECO:0000256" key="13">
    <source>
        <dbReference type="ARBA" id="ARBA00023285"/>
    </source>
</evidence>
<evidence type="ECO:0000313" key="16">
    <source>
        <dbReference type="EMBL" id="XDI38442.1"/>
    </source>
</evidence>
<dbReference type="PROSITE" id="PS00759">
    <property type="entry name" value="ARGE_DAPE_CPG2_2"/>
    <property type="match status" value="1"/>
</dbReference>
<evidence type="ECO:0000256" key="10">
    <source>
        <dbReference type="ARBA" id="ARBA00022833"/>
    </source>
</evidence>
<evidence type="ECO:0000256" key="2">
    <source>
        <dbReference type="ARBA" id="ARBA00001947"/>
    </source>
</evidence>
<comment type="pathway">
    <text evidence="3">Amino-acid biosynthesis; L-lysine biosynthesis via DAP pathway; LL-2,6-diaminopimelate from (S)-tetrahydrodipicolinate (succinylase route): step 3/3.</text>
</comment>
<keyword evidence="13" id="KW-0170">Cobalt</keyword>
<keyword evidence="7" id="KW-0028">Amino-acid biosynthesis</keyword>
<dbReference type="PANTHER" id="PTHR43808:SF8">
    <property type="entry name" value="PEPTIDASE M20 DIMERISATION DOMAIN-CONTAINING PROTEIN"/>
    <property type="match status" value="1"/>
</dbReference>